<dbReference type="RefSeq" id="WP_095135351.1">
    <property type="nucleotide sequence ID" value="NZ_NIBG01000026.1"/>
</dbReference>
<dbReference type="SUPFAM" id="SSF55729">
    <property type="entry name" value="Acyl-CoA N-acyltransferases (Nat)"/>
    <property type="match status" value="1"/>
</dbReference>
<keyword evidence="3" id="KW-1185">Reference proteome</keyword>
<proteinExistence type="predicted"/>
<dbReference type="Gene3D" id="3.40.630.30">
    <property type="match status" value="1"/>
</dbReference>
<evidence type="ECO:0000313" key="2">
    <source>
        <dbReference type="EMBL" id="PAB57389.1"/>
    </source>
</evidence>
<dbReference type="Proteomes" id="UP000216024">
    <property type="component" value="Unassembled WGS sequence"/>
</dbReference>
<evidence type="ECO:0000313" key="3">
    <source>
        <dbReference type="Proteomes" id="UP000216024"/>
    </source>
</evidence>
<dbReference type="AlphaFoldDB" id="A0A267MCW0"/>
<dbReference type="EMBL" id="NIBG01000026">
    <property type="protein sequence ID" value="PAB57389.1"/>
    <property type="molecule type" value="Genomic_DNA"/>
</dbReference>
<dbReference type="GO" id="GO:0016747">
    <property type="term" value="F:acyltransferase activity, transferring groups other than amino-acyl groups"/>
    <property type="evidence" value="ECO:0007669"/>
    <property type="project" value="InterPro"/>
</dbReference>
<comment type="caution">
    <text evidence="2">The sequence shown here is derived from an EMBL/GenBank/DDBJ whole genome shotgun (WGS) entry which is preliminary data.</text>
</comment>
<reference evidence="2 3" key="1">
    <citation type="submission" date="2017-06" db="EMBL/GenBank/DDBJ databases">
        <title>Draft genome sequence of anaerobic fermentative bacterium Anaeromicrobium sediminis DY2726D isolated from West Pacific Ocean sediments.</title>
        <authorList>
            <person name="Zeng X."/>
        </authorList>
    </citation>
    <scope>NUCLEOTIDE SEQUENCE [LARGE SCALE GENOMIC DNA]</scope>
    <source>
        <strain evidence="2 3">DY2726D</strain>
    </source>
</reference>
<dbReference type="OrthoDB" id="9775804at2"/>
<dbReference type="Pfam" id="PF00583">
    <property type="entry name" value="Acetyltransf_1"/>
    <property type="match status" value="1"/>
</dbReference>
<dbReference type="InterPro" id="IPR016181">
    <property type="entry name" value="Acyl_CoA_acyltransferase"/>
</dbReference>
<evidence type="ECO:0000259" key="1">
    <source>
        <dbReference type="PROSITE" id="PS51186"/>
    </source>
</evidence>
<protein>
    <recommendedName>
        <fullName evidence="1">N-acetyltransferase domain-containing protein</fullName>
    </recommendedName>
</protein>
<dbReference type="PROSITE" id="PS51186">
    <property type="entry name" value="GNAT"/>
    <property type="match status" value="1"/>
</dbReference>
<sequence>MSITIEEYSSLDELEWLDAHASVMVDSYAWWVVLHKKPKYENQVIDLIAKIDNKIVGFITVEMNSEIIDIVKDDYGFVWEFGVHRNYRGNNIGYLLIEEVHKIMKDKFNTNKSIWYSQDERAQKYYEKLNMREITRHWQFTIEPNDKVKNFFNKDNVDCWEIRGACNVNDFENVSSKYEFSKDDTLMPRLCIGYEYIL</sequence>
<name>A0A267MCW0_9FIRM</name>
<organism evidence="2 3">
    <name type="scientific">Anaeromicrobium sediminis</name>
    <dbReference type="NCBI Taxonomy" id="1478221"/>
    <lineage>
        <taxon>Bacteria</taxon>
        <taxon>Bacillati</taxon>
        <taxon>Bacillota</taxon>
        <taxon>Clostridia</taxon>
        <taxon>Peptostreptococcales</taxon>
        <taxon>Thermotaleaceae</taxon>
        <taxon>Anaeromicrobium</taxon>
    </lineage>
</organism>
<feature type="domain" description="N-acetyltransferase" evidence="1">
    <location>
        <begin position="6"/>
        <end position="158"/>
    </location>
</feature>
<dbReference type="InterPro" id="IPR000182">
    <property type="entry name" value="GNAT_dom"/>
</dbReference>
<gene>
    <name evidence="2" type="ORF">CCE28_19015</name>
</gene>
<dbReference type="CDD" id="cd04301">
    <property type="entry name" value="NAT_SF"/>
    <property type="match status" value="1"/>
</dbReference>
<accession>A0A267MCW0</accession>